<sequence length="36" mass="4132">MLNNDEHKRDKAINKNAEHPNGFSAYNSSFIKLIIT</sequence>
<organism evidence="1 2">
    <name type="scientific">Gracilibacillus halotolerans</name>
    <dbReference type="NCBI Taxonomy" id="74386"/>
    <lineage>
        <taxon>Bacteria</taxon>
        <taxon>Bacillati</taxon>
        <taxon>Bacillota</taxon>
        <taxon>Bacilli</taxon>
        <taxon>Bacillales</taxon>
        <taxon>Bacillaceae</taxon>
        <taxon>Gracilibacillus</taxon>
    </lineage>
</organism>
<evidence type="ECO:0000313" key="2">
    <source>
        <dbReference type="Proteomes" id="UP000572212"/>
    </source>
</evidence>
<dbReference type="Proteomes" id="UP000572212">
    <property type="component" value="Unassembled WGS sequence"/>
</dbReference>
<keyword evidence="2" id="KW-1185">Reference proteome</keyword>
<proteinExistence type="predicted"/>
<gene>
    <name evidence="1" type="ORF">GGQ92_000953</name>
</gene>
<evidence type="ECO:0000313" key="1">
    <source>
        <dbReference type="EMBL" id="MBB6512172.1"/>
    </source>
</evidence>
<accession>A0A841RJM4</accession>
<reference evidence="1 2" key="1">
    <citation type="submission" date="2020-08" db="EMBL/GenBank/DDBJ databases">
        <title>Genomic Encyclopedia of Type Strains, Phase IV (KMG-IV): sequencing the most valuable type-strain genomes for metagenomic binning, comparative biology and taxonomic classification.</title>
        <authorList>
            <person name="Goeker M."/>
        </authorList>
    </citation>
    <scope>NUCLEOTIDE SEQUENCE [LARGE SCALE GENOMIC DNA]</scope>
    <source>
        <strain evidence="1 2">DSM 11805</strain>
    </source>
</reference>
<dbReference type="EMBL" id="JACHON010000002">
    <property type="protein sequence ID" value="MBB6512172.1"/>
    <property type="molecule type" value="Genomic_DNA"/>
</dbReference>
<dbReference type="AlphaFoldDB" id="A0A841RJM4"/>
<protein>
    <submittedName>
        <fullName evidence="1">Uncharacterized protein</fullName>
    </submittedName>
</protein>
<name>A0A841RJM4_9BACI</name>
<comment type="caution">
    <text evidence="1">The sequence shown here is derived from an EMBL/GenBank/DDBJ whole genome shotgun (WGS) entry which is preliminary data.</text>
</comment>